<proteinExistence type="predicted"/>
<dbReference type="CDD" id="cd00130">
    <property type="entry name" value="PAS"/>
    <property type="match status" value="1"/>
</dbReference>
<dbReference type="InterPro" id="IPR001633">
    <property type="entry name" value="EAL_dom"/>
</dbReference>
<dbReference type="NCBIfam" id="TIGR00254">
    <property type="entry name" value="GGDEF"/>
    <property type="match status" value="1"/>
</dbReference>
<dbReference type="SUPFAM" id="SSF55073">
    <property type="entry name" value="Nucleotide cyclase"/>
    <property type="match status" value="1"/>
</dbReference>
<dbReference type="InterPro" id="IPR000160">
    <property type="entry name" value="GGDEF_dom"/>
</dbReference>
<dbReference type="Pfam" id="PF00990">
    <property type="entry name" value="GGDEF"/>
    <property type="match status" value="1"/>
</dbReference>
<feature type="transmembrane region" description="Helical" evidence="2">
    <location>
        <begin position="154"/>
        <end position="174"/>
    </location>
</feature>
<dbReference type="CDD" id="cd01949">
    <property type="entry name" value="GGDEF"/>
    <property type="match status" value="1"/>
</dbReference>
<dbReference type="Proteomes" id="UP000542125">
    <property type="component" value="Unassembled WGS sequence"/>
</dbReference>
<dbReference type="SUPFAM" id="SSF55785">
    <property type="entry name" value="PYP-like sensor domain (PAS domain)"/>
    <property type="match status" value="1"/>
</dbReference>
<dbReference type="InterPro" id="IPR013656">
    <property type="entry name" value="PAS_4"/>
</dbReference>
<keyword evidence="1" id="KW-0175">Coiled coil</keyword>
<sequence>MLLNDSFGGLAAPFQVQANALRRALYGSSLALMACSLLVAMLVFEAGVSNLLIAPDLVVAGMAVGALYCTRAGHERVAGTLLVWSVWGACSMRIPLTGGLASNALLLYPLVMALSGWLMGASAARTVGWASAVVVFLLAGLHATGTLADPMPDAARLTVPYGATLTALVAWAVLRGRLAYRREVEGLQHRLEELQARDDELQTLRRAVEKHPDSIVITDRLGRIEYVNDAYLMRAGWRRDEAVGHLSAVRSNNGLTMAQRTSMEVALARGERWKDEVVNQRRGGELVVESVMVVPLRSLSGDATHYVEYKQDVTELRRATEEMRRLSRFDPLTGLPNRQWLLERLYAEHAASSGDTSRPRVLLLLDIDRFTNFNELYGIDMGDRLLRAVATRLRRLAGDNGAVARIAADEFAVLLADVDADPLRGDREARSMAAAFLIEVQRPIALDGNPLGLNLTVSMGATRFPGGPHDTAEAALGRASTALRRARLAGDGRLAMFEPAMAETAVHRSRLEDELRRGIQAGELQLYLQLQVGPQGDVAGAEVLVRWDHPQKGLLSPAAFLPVAEASDLILVLDRWVLAQSCLLQLRLKAEGRRMRLSVNVSARHFQQSDFAETIIDLLDRTGADPGLLTLELNENVLVADPDDVLAKIHRLSALGIEFALDDFGTGFSSLSYLKRMPIHEIKIDRYFVQDAPVDAASASLLESILRVAHSYGLRVVAEGVETVEQAQFLRERVPEIVCQGYLFHRPAPASDWLQASDDLVAPVSPLLF</sequence>
<feature type="domain" description="EAL" evidence="5">
    <location>
        <begin position="508"/>
        <end position="761"/>
    </location>
</feature>
<feature type="domain" description="PAC" evidence="4">
    <location>
        <begin position="271"/>
        <end position="325"/>
    </location>
</feature>
<dbReference type="PROSITE" id="PS50112">
    <property type="entry name" value="PAS"/>
    <property type="match status" value="1"/>
</dbReference>
<evidence type="ECO:0000313" key="8">
    <source>
        <dbReference type="Proteomes" id="UP000542125"/>
    </source>
</evidence>
<feature type="domain" description="PAS" evidence="3">
    <location>
        <begin position="200"/>
        <end position="244"/>
    </location>
</feature>
<evidence type="ECO:0000256" key="1">
    <source>
        <dbReference type="SAM" id="Coils"/>
    </source>
</evidence>
<organism evidence="7 8">
    <name type="scientific">Pigmentiphaga litoralis</name>
    <dbReference type="NCBI Taxonomy" id="516702"/>
    <lineage>
        <taxon>Bacteria</taxon>
        <taxon>Pseudomonadati</taxon>
        <taxon>Pseudomonadota</taxon>
        <taxon>Betaproteobacteria</taxon>
        <taxon>Burkholderiales</taxon>
        <taxon>Alcaligenaceae</taxon>
        <taxon>Pigmentiphaga</taxon>
    </lineage>
</organism>
<dbReference type="AlphaFoldDB" id="A0A7Y9LPF1"/>
<dbReference type="InterPro" id="IPR029787">
    <property type="entry name" value="Nucleotide_cyclase"/>
</dbReference>
<reference evidence="7 8" key="1">
    <citation type="submission" date="2020-07" db="EMBL/GenBank/DDBJ databases">
        <title>Genomic Encyclopedia of Type Strains, Phase IV (KMG-V): Genome sequencing to study the core and pangenomes of soil and plant-associated prokaryotes.</title>
        <authorList>
            <person name="Whitman W."/>
        </authorList>
    </citation>
    <scope>NUCLEOTIDE SEQUENCE [LARGE SCALE GENOMIC DNA]</scope>
    <source>
        <strain evidence="7 8">SAS40</strain>
    </source>
</reference>
<feature type="domain" description="GGDEF" evidence="6">
    <location>
        <begin position="358"/>
        <end position="499"/>
    </location>
</feature>
<feature type="transmembrane region" description="Helical" evidence="2">
    <location>
        <begin position="100"/>
        <end position="120"/>
    </location>
</feature>
<dbReference type="PROSITE" id="PS50883">
    <property type="entry name" value="EAL"/>
    <property type="match status" value="1"/>
</dbReference>
<evidence type="ECO:0000259" key="4">
    <source>
        <dbReference type="PROSITE" id="PS50113"/>
    </source>
</evidence>
<dbReference type="PANTHER" id="PTHR44757">
    <property type="entry name" value="DIGUANYLATE CYCLASE DGCP"/>
    <property type="match status" value="1"/>
</dbReference>
<dbReference type="PANTHER" id="PTHR44757:SF2">
    <property type="entry name" value="BIOFILM ARCHITECTURE MAINTENANCE PROTEIN MBAA"/>
    <property type="match status" value="1"/>
</dbReference>
<dbReference type="SMART" id="SM00267">
    <property type="entry name" value="GGDEF"/>
    <property type="match status" value="1"/>
</dbReference>
<dbReference type="CDD" id="cd01948">
    <property type="entry name" value="EAL"/>
    <property type="match status" value="1"/>
</dbReference>
<dbReference type="Gene3D" id="3.30.70.270">
    <property type="match status" value="1"/>
</dbReference>
<evidence type="ECO:0000259" key="3">
    <source>
        <dbReference type="PROSITE" id="PS50112"/>
    </source>
</evidence>
<dbReference type="EMBL" id="JACBYR010000001">
    <property type="protein sequence ID" value="NYE84390.1"/>
    <property type="molecule type" value="Genomic_DNA"/>
</dbReference>
<dbReference type="SMART" id="SM00052">
    <property type="entry name" value="EAL"/>
    <property type="match status" value="1"/>
</dbReference>
<evidence type="ECO:0000259" key="5">
    <source>
        <dbReference type="PROSITE" id="PS50883"/>
    </source>
</evidence>
<feature type="transmembrane region" description="Helical" evidence="2">
    <location>
        <begin position="24"/>
        <end position="44"/>
    </location>
</feature>
<dbReference type="Pfam" id="PF00563">
    <property type="entry name" value="EAL"/>
    <property type="match status" value="1"/>
</dbReference>
<keyword evidence="2" id="KW-1133">Transmembrane helix</keyword>
<comment type="caution">
    <text evidence="7">The sequence shown here is derived from an EMBL/GenBank/DDBJ whole genome shotgun (WGS) entry which is preliminary data.</text>
</comment>
<dbReference type="Gene3D" id="3.30.450.20">
    <property type="entry name" value="PAS domain"/>
    <property type="match status" value="1"/>
</dbReference>
<keyword evidence="2" id="KW-0812">Transmembrane</keyword>
<dbReference type="InterPro" id="IPR000700">
    <property type="entry name" value="PAS-assoc_C"/>
</dbReference>
<dbReference type="InterPro" id="IPR035965">
    <property type="entry name" value="PAS-like_dom_sf"/>
</dbReference>
<feature type="transmembrane region" description="Helical" evidence="2">
    <location>
        <begin position="127"/>
        <end position="148"/>
    </location>
</feature>
<dbReference type="SUPFAM" id="SSF141868">
    <property type="entry name" value="EAL domain-like"/>
    <property type="match status" value="1"/>
</dbReference>
<dbReference type="Gene3D" id="3.20.20.450">
    <property type="entry name" value="EAL domain"/>
    <property type="match status" value="1"/>
</dbReference>
<dbReference type="PROSITE" id="PS50887">
    <property type="entry name" value="GGDEF"/>
    <property type="match status" value="1"/>
</dbReference>
<feature type="coiled-coil region" evidence="1">
    <location>
        <begin position="177"/>
        <end position="211"/>
    </location>
</feature>
<dbReference type="PROSITE" id="PS50113">
    <property type="entry name" value="PAC"/>
    <property type="match status" value="1"/>
</dbReference>
<keyword evidence="8" id="KW-1185">Reference proteome</keyword>
<dbReference type="InterPro" id="IPR000014">
    <property type="entry name" value="PAS"/>
</dbReference>
<dbReference type="InterPro" id="IPR043128">
    <property type="entry name" value="Rev_trsase/Diguanyl_cyclase"/>
</dbReference>
<gene>
    <name evidence="7" type="ORF">FHW18_003661</name>
</gene>
<dbReference type="InterPro" id="IPR035919">
    <property type="entry name" value="EAL_sf"/>
</dbReference>
<dbReference type="RefSeq" id="WP_179588076.1">
    <property type="nucleotide sequence ID" value="NZ_JACBYR010000001.1"/>
</dbReference>
<name>A0A7Y9LPF1_9BURK</name>
<evidence type="ECO:0000313" key="7">
    <source>
        <dbReference type="EMBL" id="NYE84390.1"/>
    </source>
</evidence>
<protein>
    <submittedName>
        <fullName evidence="7">Diguanylate cyclase (GGDEF)-like protein/PAS domain S-box-containing protein</fullName>
    </submittedName>
</protein>
<dbReference type="InterPro" id="IPR052155">
    <property type="entry name" value="Biofilm_reg_signaling"/>
</dbReference>
<dbReference type="NCBIfam" id="TIGR00229">
    <property type="entry name" value="sensory_box"/>
    <property type="match status" value="1"/>
</dbReference>
<evidence type="ECO:0000259" key="6">
    <source>
        <dbReference type="PROSITE" id="PS50887"/>
    </source>
</evidence>
<keyword evidence="2" id="KW-0472">Membrane</keyword>
<evidence type="ECO:0000256" key="2">
    <source>
        <dbReference type="SAM" id="Phobius"/>
    </source>
</evidence>
<accession>A0A7Y9LPF1</accession>
<dbReference type="Pfam" id="PF08448">
    <property type="entry name" value="PAS_4"/>
    <property type="match status" value="1"/>
</dbReference>